<evidence type="ECO:0000313" key="2">
    <source>
        <dbReference type="EMBL" id="AIQ61230.1"/>
    </source>
</evidence>
<feature type="transmembrane region" description="Helical" evidence="1">
    <location>
        <begin position="26"/>
        <end position="46"/>
    </location>
</feature>
<dbReference type="HOGENOM" id="CLU_2094404_0_0_9"/>
<feature type="transmembrane region" description="Helical" evidence="1">
    <location>
        <begin position="53"/>
        <end position="74"/>
    </location>
</feature>
<sequence length="116" mass="13052">MLRIGYISAALNLATALVSFMRFGSNYALAIMISHTLLLFLGYRLLRSKSHLALIPLLTVSCSFLMYNVVYVLLKQINLVDLYAVDWRVEVQLVLPLLIGLLLKAILERSGKSRLV</sequence>
<organism evidence="2 3">
    <name type="scientific">Paenibacillus borealis</name>
    <dbReference type="NCBI Taxonomy" id="160799"/>
    <lineage>
        <taxon>Bacteria</taxon>
        <taxon>Bacillati</taxon>
        <taxon>Bacillota</taxon>
        <taxon>Bacilli</taxon>
        <taxon>Bacillales</taxon>
        <taxon>Paenibacillaceae</taxon>
        <taxon>Paenibacillus</taxon>
    </lineage>
</organism>
<gene>
    <name evidence="2" type="ORF">PBOR_33265</name>
</gene>
<proteinExistence type="predicted"/>
<feature type="transmembrane region" description="Helical" evidence="1">
    <location>
        <begin position="89"/>
        <end position="107"/>
    </location>
</feature>
<dbReference type="EMBL" id="CP009285">
    <property type="protein sequence ID" value="AIQ61230.1"/>
    <property type="molecule type" value="Genomic_DNA"/>
</dbReference>
<evidence type="ECO:0000256" key="1">
    <source>
        <dbReference type="SAM" id="Phobius"/>
    </source>
</evidence>
<keyword evidence="3" id="KW-1185">Reference proteome</keyword>
<keyword evidence="1" id="KW-0812">Transmembrane</keyword>
<dbReference type="RefSeq" id="WP_042218001.1">
    <property type="nucleotide sequence ID" value="NZ_CP009285.1"/>
</dbReference>
<name>A0A089LMA9_PAEBO</name>
<dbReference type="OrthoDB" id="2653180at2"/>
<dbReference type="Proteomes" id="UP000029518">
    <property type="component" value="Chromosome"/>
</dbReference>
<accession>A0A089LMA9</accession>
<dbReference type="AlphaFoldDB" id="A0A089LMA9"/>
<keyword evidence="1" id="KW-0472">Membrane</keyword>
<evidence type="ECO:0000313" key="3">
    <source>
        <dbReference type="Proteomes" id="UP000029518"/>
    </source>
</evidence>
<dbReference type="KEGG" id="pbd:PBOR_33265"/>
<reference evidence="2" key="1">
    <citation type="submission" date="2014-08" db="EMBL/GenBank/DDBJ databases">
        <title>Comparative genomics of the Paenibacillus odorifer group.</title>
        <authorList>
            <person name="den Bakker H.C."/>
            <person name="Tsai Y.-C.Y.-C."/>
            <person name="Martin N."/>
            <person name="Korlach J."/>
            <person name="Wiedmann M."/>
        </authorList>
    </citation>
    <scope>NUCLEOTIDE SEQUENCE [LARGE SCALE GENOMIC DNA]</scope>
    <source>
        <strain evidence="2">DSM 13188</strain>
    </source>
</reference>
<protein>
    <submittedName>
        <fullName evidence="2">Uncharacterized protein</fullName>
    </submittedName>
</protein>
<keyword evidence="1" id="KW-1133">Transmembrane helix</keyword>